<dbReference type="Proteomes" id="UP000035996">
    <property type="component" value="Unassembled WGS sequence"/>
</dbReference>
<dbReference type="STRING" id="157733.AB986_01015"/>
<keyword evidence="3" id="KW-1185">Reference proteome</keyword>
<feature type="transmembrane region" description="Helical" evidence="1">
    <location>
        <begin position="20"/>
        <end position="39"/>
    </location>
</feature>
<dbReference type="EMBL" id="LELK01000001">
    <property type="protein sequence ID" value="KMM37947.1"/>
    <property type="molecule type" value="Genomic_DNA"/>
</dbReference>
<feature type="transmembrane region" description="Helical" evidence="1">
    <location>
        <begin position="127"/>
        <end position="147"/>
    </location>
</feature>
<keyword evidence="1" id="KW-1133">Transmembrane helix</keyword>
<reference evidence="2" key="1">
    <citation type="submission" date="2015-06" db="EMBL/GenBank/DDBJ databases">
        <authorList>
            <person name="Liu B."/>
            <person name="Wang J."/>
            <person name="Zhu Y."/>
            <person name="Liu G."/>
            <person name="Chen Q."/>
            <person name="Zheng C."/>
            <person name="Che J."/>
            <person name="Ge C."/>
            <person name="Shi H."/>
            <person name="Pan Z."/>
            <person name="Liu X."/>
        </authorList>
    </citation>
    <scope>NUCLEOTIDE SEQUENCE [LARGE SCALE GENOMIC DNA]</scope>
    <source>
        <strain evidence="2">DSM 16346</strain>
    </source>
</reference>
<gene>
    <name evidence="2" type="ORF">AB986_01015</name>
</gene>
<sequence length="160" mass="18423">MRQLDTGMIKKDVVISTKYILKILLAIVLSSPISLYISFIGEMIFNWLFEIEKNYTDVVSSLIAIPFFFAIFYVVFGLPTTLIADGIAKIKPISKLTTYWRSAIQFLIYTFAGLILSFLLTDSAFDPYGIYSVLIPVYTYFFLLIFIRRKSQKRSHVITN</sequence>
<name>A0A0J6FUC0_9BACL</name>
<proteinExistence type="predicted"/>
<dbReference type="OrthoDB" id="2981090at2"/>
<protein>
    <submittedName>
        <fullName evidence="2">Uncharacterized protein</fullName>
    </submittedName>
</protein>
<feature type="transmembrane region" description="Helical" evidence="1">
    <location>
        <begin position="59"/>
        <end position="78"/>
    </location>
</feature>
<accession>A0A0J6FUC0</accession>
<dbReference type="RefSeq" id="WP_048309031.1">
    <property type="nucleotide sequence ID" value="NZ_CP119526.1"/>
</dbReference>
<evidence type="ECO:0000256" key="1">
    <source>
        <dbReference type="SAM" id="Phobius"/>
    </source>
</evidence>
<keyword evidence="1" id="KW-0812">Transmembrane</keyword>
<evidence type="ECO:0000313" key="3">
    <source>
        <dbReference type="Proteomes" id="UP000035996"/>
    </source>
</evidence>
<dbReference type="AlphaFoldDB" id="A0A0J6FUC0"/>
<organism evidence="2 3">
    <name type="scientific">Guptibacillus hwajinpoensis</name>
    <dbReference type="NCBI Taxonomy" id="208199"/>
    <lineage>
        <taxon>Bacteria</taxon>
        <taxon>Bacillati</taxon>
        <taxon>Bacillota</taxon>
        <taxon>Bacilli</taxon>
        <taxon>Bacillales</taxon>
        <taxon>Guptibacillaceae</taxon>
        <taxon>Guptibacillus</taxon>
    </lineage>
</organism>
<keyword evidence="1" id="KW-0472">Membrane</keyword>
<evidence type="ECO:0000313" key="2">
    <source>
        <dbReference type="EMBL" id="KMM37947.1"/>
    </source>
</evidence>
<comment type="caution">
    <text evidence="2">The sequence shown here is derived from an EMBL/GenBank/DDBJ whole genome shotgun (WGS) entry which is preliminary data.</text>
</comment>
<feature type="transmembrane region" description="Helical" evidence="1">
    <location>
        <begin position="99"/>
        <end position="121"/>
    </location>
</feature>